<keyword evidence="2" id="KW-1185">Reference proteome</keyword>
<gene>
    <name evidence="1" type="ORF">MicloDRAFT_00037880</name>
</gene>
<protein>
    <submittedName>
        <fullName evidence="1">Uncharacterized protein</fullName>
    </submittedName>
</protein>
<organism evidence="1 2">
    <name type="scientific">Microvirga lotononidis</name>
    <dbReference type="NCBI Taxonomy" id="864069"/>
    <lineage>
        <taxon>Bacteria</taxon>
        <taxon>Pseudomonadati</taxon>
        <taxon>Pseudomonadota</taxon>
        <taxon>Alphaproteobacteria</taxon>
        <taxon>Hyphomicrobiales</taxon>
        <taxon>Methylobacteriaceae</taxon>
        <taxon>Microvirga</taxon>
    </lineage>
</organism>
<dbReference type="AlphaFoldDB" id="I4YTD8"/>
<dbReference type="HOGENOM" id="CLU_3374645_0_0_5"/>
<dbReference type="Proteomes" id="UP000003947">
    <property type="component" value="Unassembled WGS sequence"/>
</dbReference>
<dbReference type="EMBL" id="JH660645">
    <property type="protein sequence ID" value="EIM27230.1"/>
    <property type="molecule type" value="Genomic_DNA"/>
</dbReference>
<name>I4YTD8_9HYPH</name>
<reference evidence="1 2" key="1">
    <citation type="submission" date="2012-02" db="EMBL/GenBank/DDBJ databases">
        <title>Improved High-Quality Draft sequence of Microvirga sp. WSM3557.</title>
        <authorList>
            <consortium name="US DOE Joint Genome Institute"/>
            <person name="Lucas S."/>
            <person name="Han J."/>
            <person name="Lapidus A."/>
            <person name="Cheng J.-F."/>
            <person name="Goodwin L."/>
            <person name="Pitluck S."/>
            <person name="Peters L."/>
            <person name="Zhang X."/>
            <person name="Detter J.C."/>
            <person name="Han C."/>
            <person name="Tapia R."/>
            <person name="Land M."/>
            <person name="Hauser L."/>
            <person name="Kyrpides N."/>
            <person name="Ivanova N."/>
            <person name="Pagani I."/>
            <person name="Brau L."/>
            <person name="Yates R."/>
            <person name="O'Hara G."/>
            <person name="Rui T."/>
            <person name="Howieson J."/>
            <person name="Reeve W."/>
            <person name="Woyke T."/>
        </authorList>
    </citation>
    <scope>NUCLEOTIDE SEQUENCE [LARGE SCALE GENOMIC DNA]</scope>
    <source>
        <strain evidence="1 2">WSM3557</strain>
    </source>
</reference>
<dbReference type="PATRIC" id="fig|864069.3.peg.4117"/>
<proteinExistence type="predicted"/>
<evidence type="ECO:0000313" key="2">
    <source>
        <dbReference type="Proteomes" id="UP000003947"/>
    </source>
</evidence>
<sequence>MKSAALTLFEFVCLDWDWGSPDEATPLMDGPLCE</sequence>
<accession>I4YTD8</accession>
<evidence type="ECO:0000313" key="1">
    <source>
        <dbReference type="EMBL" id="EIM27230.1"/>
    </source>
</evidence>